<comment type="caution">
    <text evidence="11">The sequence shown here is derived from an EMBL/GenBank/DDBJ whole genome shotgun (WGS) entry which is preliminary data.</text>
</comment>
<evidence type="ECO:0000313" key="12">
    <source>
        <dbReference type="Proteomes" id="UP000305921"/>
    </source>
</evidence>
<dbReference type="GO" id="GO:0009103">
    <property type="term" value="P:lipopolysaccharide biosynthetic process"/>
    <property type="evidence" value="ECO:0007669"/>
    <property type="project" value="UniProtKB-ARBA"/>
</dbReference>
<dbReference type="InterPro" id="IPR050297">
    <property type="entry name" value="LipidA_mod_glycosyltrf_83"/>
</dbReference>
<protein>
    <submittedName>
        <fullName evidence="11">Phospholipid carrier-dependent glycosyltransferase</fullName>
    </submittedName>
</protein>
<feature type="transmembrane region" description="Helical" evidence="9">
    <location>
        <begin position="305"/>
        <end position="338"/>
    </location>
</feature>
<dbReference type="EMBL" id="VAWE01000001">
    <property type="protein sequence ID" value="TLQ44254.1"/>
    <property type="molecule type" value="Genomic_DNA"/>
</dbReference>
<keyword evidence="6 9" id="KW-1133">Transmembrane helix</keyword>
<sequence>MTSPTQGRNTGHVHHPERYEPYDAYRGDDSEFAWFQTDTGVPPGAAPAQPAGTWPAEHYGQQGYPDEVYTAQAYIVHPQQHEGYAVPSYAVQVPTEIPQDEVTQGLRTLDPAVVVVPEPRAASEPKTESGQGYEIPETPEAGWDMGGSRRRSWVSRALLLCVLAIQAVLSLRLANTAFQDEALYLSAGHAQLDHLFNGAPLPSDYVSYFSGSPQLYPVLAAAVDGRFGLTGARVLSLLFMLGATTLLYSFTRRLFNERAALAAAALFAVTQSTVVLGFFATYDAAAIFLLAAATWLVVRTDRAPAAAVLLAAPVAVLAVGVKYATALYLPTLVVLALLTSWPHRGRGAFGRAVLLTVGLAGLAAAGLFLTDVLDGVRATTTEREHGADSALSLLAKSGLWGGLMFATACGGAVSYARRGRMNESPLALRLSGPGWRWRGLLGLVLCGTALLAPAYQVHLATSVALYKHIGFGLLFAAPMAGIGVTRLIGAHFRYPQLGIILWVSMLCMGLAQSEERFSSWASATKLNQVLREHVGDKGRYLASTPNVPVYYLRDRTDQSRWTSLYGIGYEDAQGTMHRGEAGYRKAIADGWFDLVVLDGVASPRMEKVVEDAVKRSGGYRLLGTVPFELGEGKGTYRIWVRY</sequence>
<proteinExistence type="predicted"/>
<keyword evidence="2" id="KW-1003">Cell membrane</keyword>
<evidence type="ECO:0000256" key="5">
    <source>
        <dbReference type="ARBA" id="ARBA00022692"/>
    </source>
</evidence>
<evidence type="ECO:0000256" key="6">
    <source>
        <dbReference type="ARBA" id="ARBA00022989"/>
    </source>
</evidence>
<keyword evidence="5 9" id="KW-0812">Transmembrane</keyword>
<evidence type="ECO:0000313" key="11">
    <source>
        <dbReference type="EMBL" id="TLQ44254.1"/>
    </source>
</evidence>
<feature type="domain" description="Glycosyltransferase RgtA/B/C/D-like" evidence="10">
    <location>
        <begin position="228"/>
        <end position="343"/>
    </location>
</feature>
<keyword evidence="4 11" id="KW-0808">Transferase</keyword>
<feature type="region of interest" description="Disordered" evidence="8">
    <location>
        <begin position="120"/>
        <end position="146"/>
    </location>
</feature>
<dbReference type="RefSeq" id="WP_138053649.1">
    <property type="nucleotide sequence ID" value="NZ_VAWE01000001.1"/>
</dbReference>
<dbReference type="GO" id="GO:0005886">
    <property type="term" value="C:plasma membrane"/>
    <property type="evidence" value="ECO:0007669"/>
    <property type="project" value="UniProtKB-SubCell"/>
</dbReference>
<evidence type="ECO:0000259" key="10">
    <source>
        <dbReference type="Pfam" id="PF13231"/>
    </source>
</evidence>
<keyword evidence="12" id="KW-1185">Reference proteome</keyword>
<feature type="region of interest" description="Disordered" evidence="8">
    <location>
        <begin position="1"/>
        <end position="25"/>
    </location>
</feature>
<evidence type="ECO:0000256" key="9">
    <source>
        <dbReference type="SAM" id="Phobius"/>
    </source>
</evidence>
<feature type="transmembrane region" description="Helical" evidence="9">
    <location>
        <begin position="437"/>
        <end position="457"/>
    </location>
</feature>
<comment type="subcellular location">
    <subcellularLocation>
        <location evidence="1">Cell membrane</location>
        <topology evidence="1">Multi-pass membrane protein</topology>
    </subcellularLocation>
</comment>
<feature type="transmembrane region" description="Helical" evidence="9">
    <location>
        <begin position="398"/>
        <end position="416"/>
    </location>
</feature>
<reference evidence="11 12" key="1">
    <citation type="submission" date="2019-05" db="EMBL/GenBank/DDBJ databases">
        <title>Streptomyces marianii sp. nov., a novel marine actinomycete from southern coast of India.</title>
        <authorList>
            <person name="Iniyan A.M."/>
            <person name="Wink J."/>
            <person name="Ramprasad E."/>
            <person name="Ramana C.V."/>
            <person name="Bunk B."/>
            <person name="Sproer C."/>
            <person name="Joseph F.-J.R.S."/>
            <person name="Vincent S.G.P."/>
        </authorList>
    </citation>
    <scope>NUCLEOTIDE SEQUENCE [LARGE SCALE GENOMIC DNA]</scope>
    <source>
        <strain evidence="11 12">ICN19</strain>
    </source>
</reference>
<evidence type="ECO:0000256" key="7">
    <source>
        <dbReference type="ARBA" id="ARBA00023136"/>
    </source>
</evidence>
<evidence type="ECO:0000256" key="8">
    <source>
        <dbReference type="SAM" id="MobiDB-lite"/>
    </source>
</evidence>
<feature type="transmembrane region" description="Helical" evidence="9">
    <location>
        <begin position="469"/>
        <end position="487"/>
    </location>
</feature>
<evidence type="ECO:0000256" key="1">
    <source>
        <dbReference type="ARBA" id="ARBA00004651"/>
    </source>
</evidence>
<feature type="transmembrane region" description="Helical" evidence="9">
    <location>
        <begin position="350"/>
        <end position="369"/>
    </location>
</feature>
<feature type="transmembrane region" description="Helical" evidence="9">
    <location>
        <begin position="227"/>
        <end position="248"/>
    </location>
</feature>
<dbReference type="Pfam" id="PF13231">
    <property type="entry name" value="PMT_2"/>
    <property type="match status" value="1"/>
</dbReference>
<accession>A0A5R9E7N7</accession>
<dbReference type="PANTHER" id="PTHR33908">
    <property type="entry name" value="MANNOSYLTRANSFERASE YKCB-RELATED"/>
    <property type="match status" value="1"/>
</dbReference>
<dbReference type="GO" id="GO:0016763">
    <property type="term" value="F:pentosyltransferase activity"/>
    <property type="evidence" value="ECO:0007669"/>
    <property type="project" value="TreeGrafter"/>
</dbReference>
<keyword evidence="7 9" id="KW-0472">Membrane</keyword>
<name>A0A5R9E7N7_9ACTN</name>
<dbReference type="OrthoDB" id="4909654at2"/>
<evidence type="ECO:0000256" key="3">
    <source>
        <dbReference type="ARBA" id="ARBA00022676"/>
    </source>
</evidence>
<feature type="transmembrane region" description="Helical" evidence="9">
    <location>
        <begin position="153"/>
        <end position="174"/>
    </location>
</feature>
<dbReference type="PANTHER" id="PTHR33908:SF11">
    <property type="entry name" value="MEMBRANE PROTEIN"/>
    <property type="match status" value="1"/>
</dbReference>
<organism evidence="11 12">
    <name type="scientific">Streptomyces marianii</name>
    <dbReference type="NCBI Taxonomy" id="1817406"/>
    <lineage>
        <taxon>Bacteria</taxon>
        <taxon>Bacillati</taxon>
        <taxon>Actinomycetota</taxon>
        <taxon>Actinomycetes</taxon>
        <taxon>Kitasatosporales</taxon>
        <taxon>Streptomycetaceae</taxon>
        <taxon>Streptomyces</taxon>
    </lineage>
</organism>
<gene>
    <name evidence="11" type="ORF">FEF34_14985</name>
</gene>
<feature type="compositionally biased region" description="Basic and acidic residues" evidence="8">
    <location>
        <begin position="14"/>
        <end position="25"/>
    </location>
</feature>
<keyword evidence="3" id="KW-0328">Glycosyltransferase</keyword>
<evidence type="ECO:0000256" key="2">
    <source>
        <dbReference type="ARBA" id="ARBA00022475"/>
    </source>
</evidence>
<feature type="transmembrane region" description="Helical" evidence="9">
    <location>
        <begin position="260"/>
        <end position="293"/>
    </location>
</feature>
<dbReference type="InterPro" id="IPR038731">
    <property type="entry name" value="RgtA/B/C-like"/>
</dbReference>
<dbReference type="AlphaFoldDB" id="A0A5R9E7N7"/>
<dbReference type="Proteomes" id="UP000305921">
    <property type="component" value="Unassembled WGS sequence"/>
</dbReference>
<evidence type="ECO:0000256" key="4">
    <source>
        <dbReference type="ARBA" id="ARBA00022679"/>
    </source>
</evidence>